<name>A0AC35F0D7_9BILA</name>
<protein>
    <submittedName>
        <fullName evidence="2">Molybdate-anion transporter</fullName>
    </submittedName>
</protein>
<evidence type="ECO:0000313" key="1">
    <source>
        <dbReference type="Proteomes" id="UP000887580"/>
    </source>
</evidence>
<accession>A0AC35F0D7</accession>
<dbReference type="Proteomes" id="UP000887580">
    <property type="component" value="Unplaced"/>
</dbReference>
<reference evidence="2" key="1">
    <citation type="submission" date="2022-11" db="UniProtKB">
        <authorList>
            <consortium name="WormBaseParasite"/>
        </authorList>
    </citation>
    <scope>IDENTIFICATION</scope>
</reference>
<organism evidence="1 2">
    <name type="scientific">Panagrolaimus sp. PS1159</name>
    <dbReference type="NCBI Taxonomy" id="55785"/>
    <lineage>
        <taxon>Eukaryota</taxon>
        <taxon>Metazoa</taxon>
        <taxon>Ecdysozoa</taxon>
        <taxon>Nematoda</taxon>
        <taxon>Chromadorea</taxon>
        <taxon>Rhabditida</taxon>
        <taxon>Tylenchina</taxon>
        <taxon>Panagrolaimomorpha</taxon>
        <taxon>Panagrolaimoidea</taxon>
        <taxon>Panagrolaimidae</taxon>
        <taxon>Panagrolaimus</taxon>
    </lineage>
</organism>
<evidence type="ECO:0000313" key="2">
    <source>
        <dbReference type="WBParaSite" id="PS1159_v2.g1255.t1"/>
    </source>
</evidence>
<dbReference type="WBParaSite" id="PS1159_v2.g1255.t1">
    <property type="protein sequence ID" value="PS1159_v2.g1255.t1"/>
    <property type="gene ID" value="PS1159_v2.g1255"/>
</dbReference>
<proteinExistence type="predicted"/>
<sequence length="281" mass="31135">MLSTIFSHATLGNSLVAICAGVVAQTAADMFGFVAPFDVALSILCLMAILLVMTWPENYGDSKAALHTSFVNAYKTIRQDSNILYLGLVQSLFEGVMYTFVLEWTPALTEANTENERIPHGLIFAAFMVAVMMGSSIFKLLSNSFSSESFLRIVLLMASFSLAVPILLPSNAAAIFAAFIVFEVCVGIFWPAMGYLRGKYIPEETRSTTMNFFRVPLNIIVVAILYQNFSMHVIFQFCVGLLLIATIVQFAFCLNCKKQGIRYQNLAHIPLAPNEEKQEMN</sequence>